<comment type="caution">
    <text evidence="2">The sequence shown here is derived from an EMBL/GenBank/DDBJ whole genome shotgun (WGS) entry which is preliminary data.</text>
</comment>
<gene>
    <name evidence="2" type="ORF">F0238_21585</name>
</gene>
<dbReference type="Gene3D" id="3.40.630.30">
    <property type="match status" value="1"/>
</dbReference>
<dbReference type="Pfam" id="PF00583">
    <property type="entry name" value="Acetyltransf_1"/>
    <property type="match status" value="1"/>
</dbReference>
<reference evidence="2 3" key="1">
    <citation type="submission" date="2019-09" db="EMBL/GenBank/DDBJ databases">
        <title>Draft genome sequencing and comparative genomics of hatchery-associated Vibrios.</title>
        <authorList>
            <person name="Kehlet-Delgado H."/>
            <person name="Mueller R.S."/>
        </authorList>
    </citation>
    <scope>NUCLEOTIDE SEQUENCE [LARGE SCALE GENOMIC DNA]</scope>
    <source>
        <strain evidence="2 3">09-121-3</strain>
    </source>
</reference>
<dbReference type="RefSeq" id="WP_171353821.1">
    <property type="nucleotide sequence ID" value="NZ_VTXP01000015.1"/>
</dbReference>
<dbReference type="GO" id="GO:0016747">
    <property type="term" value="F:acyltransferase activity, transferring groups other than amino-acyl groups"/>
    <property type="evidence" value="ECO:0007669"/>
    <property type="project" value="InterPro"/>
</dbReference>
<evidence type="ECO:0000313" key="3">
    <source>
        <dbReference type="Proteomes" id="UP000576645"/>
    </source>
</evidence>
<dbReference type="SUPFAM" id="SSF55729">
    <property type="entry name" value="Acyl-CoA N-acyltransferases (Nat)"/>
    <property type="match status" value="1"/>
</dbReference>
<feature type="domain" description="N-acetyltransferase" evidence="1">
    <location>
        <begin position="27"/>
        <end position="128"/>
    </location>
</feature>
<protein>
    <submittedName>
        <fullName evidence="2">GNAT family N-acetyltransferase</fullName>
    </submittedName>
</protein>
<dbReference type="AlphaFoldDB" id="A0AAP6ZUH3"/>
<dbReference type="InterPro" id="IPR016181">
    <property type="entry name" value="Acyl_CoA_acyltransferase"/>
</dbReference>
<sequence length="145" mass="16474">MTTKHVNAKERWSSYLKRRVQIVTLYNENTPIHQENPQIEYESLTHPQLLHCFYSPEAQGGVLVEQLVGNEECALITFMAIEESKRGQGLGGEILAFAQKQMVEFGSQIVGVQINDADERAFWNKSGYVEEIPHQNVTVLLKQGQ</sequence>
<name>A0AAP6ZUH3_9VIBR</name>
<dbReference type="InterPro" id="IPR000182">
    <property type="entry name" value="GNAT_dom"/>
</dbReference>
<dbReference type="Proteomes" id="UP000576645">
    <property type="component" value="Unassembled WGS sequence"/>
</dbReference>
<dbReference type="CDD" id="cd04301">
    <property type="entry name" value="NAT_SF"/>
    <property type="match status" value="1"/>
</dbReference>
<proteinExistence type="predicted"/>
<dbReference type="EMBL" id="VTXP01000015">
    <property type="protein sequence ID" value="NOJ25322.1"/>
    <property type="molecule type" value="Genomic_DNA"/>
</dbReference>
<evidence type="ECO:0000313" key="2">
    <source>
        <dbReference type="EMBL" id="NOJ25322.1"/>
    </source>
</evidence>
<evidence type="ECO:0000259" key="1">
    <source>
        <dbReference type="Pfam" id="PF00583"/>
    </source>
</evidence>
<accession>A0AAP6ZUH3</accession>
<organism evidence="2 3">
    <name type="scientific">Vibrio coralliilyticus</name>
    <dbReference type="NCBI Taxonomy" id="190893"/>
    <lineage>
        <taxon>Bacteria</taxon>
        <taxon>Pseudomonadati</taxon>
        <taxon>Pseudomonadota</taxon>
        <taxon>Gammaproteobacteria</taxon>
        <taxon>Vibrionales</taxon>
        <taxon>Vibrionaceae</taxon>
        <taxon>Vibrio</taxon>
    </lineage>
</organism>